<dbReference type="AlphaFoldDB" id="G5GIG2"/>
<feature type="binding site" evidence="5">
    <location>
        <position position="172"/>
    </location>
    <ligand>
        <name>S-adenosyl-L-methionine</name>
        <dbReference type="ChEBI" id="CHEBI:59789"/>
    </ligand>
</feature>
<dbReference type="RefSeq" id="WP_005540934.1">
    <property type="nucleotide sequence ID" value="NZ_JH378832.1"/>
</dbReference>
<feature type="domain" description="Methyltransferase small" evidence="6">
    <location>
        <begin position="141"/>
        <end position="224"/>
    </location>
</feature>
<dbReference type="Gene3D" id="1.10.8.10">
    <property type="entry name" value="DNA helicase RuvA subunit, C-terminal domain"/>
    <property type="match status" value="1"/>
</dbReference>
<dbReference type="InterPro" id="IPR040758">
    <property type="entry name" value="PrmC_N"/>
</dbReference>
<dbReference type="NCBIfam" id="TIGR00536">
    <property type="entry name" value="hemK_fam"/>
    <property type="match status" value="1"/>
</dbReference>
<comment type="catalytic activity">
    <reaction evidence="4 5">
        <text>L-glutaminyl-[peptide chain release factor] + S-adenosyl-L-methionine = N(5)-methyl-L-glutaminyl-[peptide chain release factor] + S-adenosyl-L-homocysteine + H(+)</text>
        <dbReference type="Rhea" id="RHEA:42896"/>
        <dbReference type="Rhea" id="RHEA-COMP:10271"/>
        <dbReference type="Rhea" id="RHEA-COMP:10272"/>
        <dbReference type="ChEBI" id="CHEBI:15378"/>
        <dbReference type="ChEBI" id="CHEBI:30011"/>
        <dbReference type="ChEBI" id="CHEBI:57856"/>
        <dbReference type="ChEBI" id="CHEBI:59789"/>
        <dbReference type="ChEBI" id="CHEBI:61891"/>
        <dbReference type="EC" id="2.1.1.297"/>
    </reaction>
</comment>
<accession>G5GIG2</accession>
<proteinExistence type="inferred from homology"/>
<dbReference type="InterPro" id="IPR007848">
    <property type="entry name" value="Small_mtfrase_dom"/>
</dbReference>
<comment type="function">
    <text evidence="5">Methylates the class 1 translation termination release factors RF1/PrfA and RF2/PrfB on the glutamine residue of the universally conserved GGQ motif.</text>
</comment>
<dbReference type="InterPro" id="IPR029063">
    <property type="entry name" value="SAM-dependent_MTases_sf"/>
</dbReference>
<dbReference type="OrthoDB" id="9800643at2"/>
<name>G5GIG2_9FIRM</name>
<dbReference type="STRING" id="679200.HMPREF9333_01352"/>
<dbReference type="GO" id="GO:0102559">
    <property type="term" value="F:peptide chain release factor N(5)-glutamine methyltransferase activity"/>
    <property type="evidence" value="ECO:0007669"/>
    <property type="project" value="UniProtKB-EC"/>
</dbReference>
<dbReference type="SUPFAM" id="SSF53335">
    <property type="entry name" value="S-adenosyl-L-methionine-dependent methyltransferases"/>
    <property type="match status" value="1"/>
</dbReference>
<dbReference type="InterPro" id="IPR050320">
    <property type="entry name" value="N5-glutamine_MTase"/>
</dbReference>
<dbReference type="NCBIfam" id="TIGR03534">
    <property type="entry name" value="RF_mod_PrmC"/>
    <property type="match status" value="1"/>
</dbReference>
<dbReference type="Proteomes" id="UP000003011">
    <property type="component" value="Unassembled WGS sequence"/>
</dbReference>
<evidence type="ECO:0000259" key="7">
    <source>
        <dbReference type="Pfam" id="PF17827"/>
    </source>
</evidence>
<evidence type="ECO:0000313" key="8">
    <source>
        <dbReference type="EMBL" id="EHI55637.1"/>
    </source>
</evidence>
<evidence type="ECO:0000313" key="9">
    <source>
        <dbReference type="Proteomes" id="UP000003011"/>
    </source>
</evidence>
<keyword evidence="9" id="KW-1185">Reference proteome</keyword>
<evidence type="ECO:0000256" key="1">
    <source>
        <dbReference type="ARBA" id="ARBA00022603"/>
    </source>
</evidence>
<dbReference type="PANTHER" id="PTHR18895">
    <property type="entry name" value="HEMK METHYLTRANSFERASE"/>
    <property type="match status" value="1"/>
</dbReference>
<dbReference type="CDD" id="cd02440">
    <property type="entry name" value="AdoMet_MTases"/>
    <property type="match status" value="1"/>
</dbReference>
<dbReference type="HAMAP" id="MF_02126">
    <property type="entry name" value="RF_methyltr_PrmC"/>
    <property type="match status" value="1"/>
</dbReference>
<gene>
    <name evidence="5" type="primary">prmC</name>
    <name evidence="8" type="ORF">HMPREF9333_01352</name>
</gene>
<comment type="similarity">
    <text evidence="5">Belongs to the protein N5-glutamine methyltransferase family. PrmC subfamily.</text>
</comment>
<dbReference type="PATRIC" id="fig|679200.3.peg.1436"/>
<dbReference type="Pfam" id="PF17827">
    <property type="entry name" value="PrmC_N"/>
    <property type="match status" value="1"/>
</dbReference>
<evidence type="ECO:0000259" key="6">
    <source>
        <dbReference type="Pfam" id="PF05175"/>
    </source>
</evidence>
<evidence type="ECO:0000256" key="3">
    <source>
        <dbReference type="ARBA" id="ARBA00022691"/>
    </source>
</evidence>
<evidence type="ECO:0000256" key="4">
    <source>
        <dbReference type="ARBA" id="ARBA00048391"/>
    </source>
</evidence>
<dbReference type="InterPro" id="IPR002052">
    <property type="entry name" value="DNA_methylase_N6_adenine_CS"/>
</dbReference>
<keyword evidence="3 5" id="KW-0949">S-adenosyl-L-methionine</keyword>
<evidence type="ECO:0000256" key="2">
    <source>
        <dbReference type="ARBA" id="ARBA00022679"/>
    </source>
</evidence>
<dbReference type="InterPro" id="IPR004556">
    <property type="entry name" value="HemK-like"/>
</dbReference>
<organism evidence="8 9">
    <name type="scientific">Johnsonella ignava ATCC 51276</name>
    <dbReference type="NCBI Taxonomy" id="679200"/>
    <lineage>
        <taxon>Bacteria</taxon>
        <taxon>Bacillati</taxon>
        <taxon>Bacillota</taxon>
        <taxon>Clostridia</taxon>
        <taxon>Lachnospirales</taxon>
        <taxon>Lachnospiraceae</taxon>
        <taxon>Johnsonella</taxon>
    </lineage>
</organism>
<keyword evidence="2 5" id="KW-0808">Transferase</keyword>
<dbReference type="GO" id="GO:0003676">
    <property type="term" value="F:nucleic acid binding"/>
    <property type="evidence" value="ECO:0007669"/>
    <property type="project" value="InterPro"/>
</dbReference>
<dbReference type="HOGENOM" id="CLU_018398_3_1_9"/>
<dbReference type="EC" id="2.1.1.297" evidence="5"/>
<dbReference type="PROSITE" id="PS00092">
    <property type="entry name" value="N6_MTASE"/>
    <property type="match status" value="1"/>
</dbReference>
<reference evidence="8 9" key="1">
    <citation type="submission" date="2011-08" db="EMBL/GenBank/DDBJ databases">
        <title>The Genome Sequence of Johnsonella ignava ATCC 51276.</title>
        <authorList>
            <consortium name="The Broad Institute Genome Sequencing Platform"/>
            <person name="Earl A."/>
            <person name="Ward D."/>
            <person name="Feldgarden M."/>
            <person name="Gevers D."/>
            <person name="Izard J."/>
            <person name="Blanton J.M."/>
            <person name="Baranova O.V."/>
            <person name="Dewhirst F.E."/>
            <person name="Young S.K."/>
            <person name="Zeng Q."/>
            <person name="Gargeya S."/>
            <person name="Fitzgerald M."/>
            <person name="Haas B."/>
            <person name="Abouelleil A."/>
            <person name="Alvarado L."/>
            <person name="Arachchi H.M."/>
            <person name="Berlin A."/>
            <person name="Brown A."/>
            <person name="Chapman S.B."/>
            <person name="Chen Z."/>
            <person name="Dunbar C."/>
            <person name="Freedman E."/>
            <person name="Gearin G."/>
            <person name="Gellesch M."/>
            <person name="Goldberg J."/>
            <person name="Griggs A."/>
            <person name="Gujja S."/>
            <person name="Heiman D."/>
            <person name="Howarth C."/>
            <person name="Larson L."/>
            <person name="Lui A."/>
            <person name="MacDonald P.J.P."/>
            <person name="Montmayeur A."/>
            <person name="Murphy C."/>
            <person name="Neiman D."/>
            <person name="Pearson M."/>
            <person name="Priest M."/>
            <person name="Roberts A."/>
            <person name="Saif S."/>
            <person name="Shea T."/>
            <person name="Shenoy N."/>
            <person name="Sisk P."/>
            <person name="Stolte C."/>
            <person name="Sykes S."/>
            <person name="Wortman J."/>
            <person name="Nusbaum C."/>
            <person name="Birren B."/>
        </authorList>
    </citation>
    <scope>NUCLEOTIDE SEQUENCE [LARGE SCALE GENOMIC DNA]</scope>
    <source>
        <strain evidence="8 9">ATCC 51276</strain>
    </source>
</reference>
<sequence>MKNITYAGLYNEGKTELLLAGIEDAEIDAKLLLLYVFNISLNDFCLKLNNKIDDAVLLQRYRKLIKKRASHTPLQYITGVQNFCGMDFFVNPSVLIPRFDTEILVETVLNNEKRIMKMNMSREEAENTVYKKENYKSEKSGTKRLLDLCTGSGIIAVTLKKAGGFDEVYASDISRQALDTAVKNARYNMADITFIESDMFNNPDMPHMLDIIVSNPPYIKSADIQKLMPEVAQHEPVSALDGHEDGLYFYRIIAQKAGDYMAHGGRIYLEIGSRQAEQVKDLFDKHGFSDIKVVKDLAYNDRVVYMTRQ</sequence>
<dbReference type="Pfam" id="PF05175">
    <property type="entry name" value="MTS"/>
    <property type="match status" value="1"/>
</dbReference>
<comment type="caution">
    <text evidence="5">Lacks conserved residue(s) required for the propagation of feature annotation.</text>
</comment>
<protein>
    <recommendedName>
        <fullName evidence="5">Release factor glutamine methyltransferase</fullName>
        <shortName evidence="5">RF MTase</shortName>
        <ecNumber evidence="5">2.1.1.297</ecNumber>
    </recommendedName>
    <alternativeName>
        <fullName evidence="5">N5-glutamine methyltransferase PrmC</fullName>
    </alternativeName>
    <alternativeName>
        <fullName evidence="5">Protein-(glutamine-N5) MTase PrmC</fullName>
    </alternativeName>
    <alternativeName>
        <fullName evidence="5">Protein-glutamine N-methyltransferase PrmC</fullName>
    </alternativeName>
</protein>
<feature type="domain" description="Release factor glutamine methyltransferase N-terminal" evidence="7">
    <location>
        <begin position="10"/>
        <end position="79"/>
    </location>
</feature>
<dbReference type="Gene3D" id="3.40.50.150">
    <property type="entry name" value="Vaccinia Virus protein VP39"/>
    <property type="match status" value="1"/>
</dbReference>
<dbReference type="InterPro" id="IPR019874">
    <property type="entry name" value="RF_methyltr_PrmC"/>
</dbReference>
<dbReference type="GO" id="GO:0032259">
    <property type="term" value="P:methylation"/>
    <property type="evidence" value="ECO:0007669"/>
    <property type="project" value="UniProtKB-KW"/>
</dbReference>
<dbReference type="eggNOG" id="COG2890">
    <property type="taxonomic scope" value="Bacteria"/>
</dbReference>
<comment type="caution">
    <text evidence="8">The sequence shown here is derived from an EMBL/GenBank/DDBJ whole genome shotgun (WGS) entry which is preliminary data.</text>
</comment>
<evidence type="ECO:0000256" key="5">
    <source>
        <dbReference type="HAMAP-Rule" id="MF_02126"/>
    </source>
</evidence>
<feature type="binding site" evidence="5">
    <location>
        <begin position="215"/>
        <end position="218"/>
    </location>
    <ligand>
        <name>substrate</name>
    </ligand>
</feature>
<dbReference type="PANTHER" id="PTHR18895:SF74">
    <property type="entry name" value="MTRF1L RELEASE FACTOR GLUTAMINE METHYLTRANSFERASE"/>
    <property type="match status" value="1"/>
</dbReference>
<feature type="binding site" evidence="5">
    <location>
        <position position="215"/>
    </location>
    <ligand>
        <name>S-adenosyl-L-methionine</name>
        <dbReference type="ChEBI" id="CHEBI:59789"/>
    </ligand>
</feature>
<keyword evidence="1 5" id="KW-0489">Methyltransferase</keyword>
<dbReference type="EMBL" id="ACZL01000021">
    <property type="protein sequence ID" value="EHI55637.1"/>
    <property type="molecule type" value="Genomic_DNA"/>
</dbReference>